<dbReference type="PROSITE" id="PS50011">
    <property type="entry name" value="PROTEIN_KINASE_DOM"/>
    <property type="match status" value="1"/>
</dbReference>
<dbReference type="PANTHER" id="PTHR24173:SF74">
    <property type="entry name" value="ANKYRIN REPEAT DOMAIN-CONTAINING PROTEIN 16"/>
    <property type="match status" value="1"/>
</dbReference>
<keyword evidence="1" id="KW-0677">Repeat</keyword>
<evidence type="ECO:0000256" key="3">
    <source>
        <dbReference type="PROSITE-ProRule" id="PRU00023"/>
    </source>
</evidence>
<dbReference type="InterPro" id="IPR000719">
    <property type="entry name" value="Prot_kinase_dom"/>
</dbReference>
<evidence type="ECO:0000313" key="6">
    <source>
        <dbReference type="Proteomes" id="UP000777438"/>
    </source>
</evidence>
<dbReference type="PROSITE" id="PS50088">
    <property type="entry name" value="ANK_REPEAT"/>
    <property type="match status" value="2"/>
</dbReference>
<dbReference type="InterPro" id="IPR036770">
    <property type="entry name" value="Ankyrin_rpt-contain_sf"/>
</dbReference>
<dbReference type="SUPFAM" id="SSF48403">
    <property type="entry name" value="Ankyrin repeat"/>
    <property type="match status" value="2"/>
</dbReference>
<dbReference type="GO" id="GO:0004672">
    <property type="term" value="F:protein kinase activity"/>
    <property type="evidence" value="ECO:0007669"/>
    <property type="project" value="InterPro"/>
</dbReference>
<reference evidence="5 6" key="1">
    <citation type="journal article" date="2021" name="Nat. Commun.">
        <title>Genetic determinants of endophytism in the Arabidopsis root mycobiome.</title>
        <authorList>
            <person name="Mesny F."/>
            <person name="Miyauchi S."/>
            <person name="Thiergart T."/>
            <person name="Pickel B."/>
            <person name="Atanasova L."/>
            <person name="Karlsson M."/>
            <person name="Huettel B."/>
            <person name="Barry K.W."/>
            <person name="Haridas S."/>
            <person name="Chen C."/>
            <person name="Bauer D."/>
            <person name="Andreopoulos W."/>
            <person name="Pangilinan J."/>
            <person name="LaButti K."/>
            <person name="Riley R."/>
            <person name="Lipzen A."/>
            <person name="Clum A."/>
            <person name="Drula E."/>
            <person name="Henrissat B."/>
            <person name="Kohler A."/>
            <person name="Grigoriev I.V."/>
            <person name="Martin F.M."/>
            <person name="Hacquard S."/>
        </authorList>
    </citation>
    <scope>NUCLEOTIDE SEQUENCE [LARGE SCALE GENOMIC DNA]</scope>
    <source>
        <strain evidence="5 6">MPI-CAGE-CH-0241</strain>
    </source>
</reference>
<name>A0A9P9ARS8_9HYPO</name>
<evidence type="ECO:0000313" key="5">
    <source>
        <dbReference type="EMBL" id="KAH6891535.1"/>
    </source>
</evidence>
<protein>
    <recommendedName>
        <fullName evidence="4">Protein kinase domain-containing protein</fullName>
    </recommendedName>
</protein>
<dbReference type="PANTHER" id="PTHR24173">
    <property type="entry name" value="ANKYRIN REPEAT CONTAINING"/>
    <property type="match status" value="1"/>
</dbReference>
<dbReference type="EMBL" id="JAGPYM010000008">
    <property type="protein sequence ID" value="KAH6891535.1"/>
    <property type="molecule type" value="Genomic_DNA"/>
</dbReference>
<sequence>MSSTTSTMRTATQDFGTWAGSSDWRLETSRGCFTSSSPSQIAKVGKEPSSVARLFPSMHTLSKLNGIEDSGRYCGKITTHFDDDVGIVGQNSVYIGKGSQFEVRRVTLCCNRGFYVQKSALAIAYEERLSWRKSERRDEKKLIQALFLEYRALSHPPIREHPNIVDILDLGWETDPKDWIVKWPVLILEYADQGAMTAFLAQMKFSLETMTKLCLDIARGLTTLHDCGIIHGDLKMDNVLIFTNTGVSSGSINRYTAKLADFGASLVELDGTRLPSFTRPWNAPECFEKLDHTGLKKFDIYSFGLLCWAVILGGKGPFSFVAEHLCPDDWDSSMRLKKADNGSQLLGLARESFAQVFGHLNPPLATIDATLQLDPTKRCLTTAVAALEEFLEPLRTDAEAKALQEKTVSILDAPTICSHQVCLPECPDVVLNSQDLKKYRGPLKGYLIEWLQEHNKDSGLVEDPDSVARSLLAELELDDWLEGRSPDASQVIAQYRVVRPSFWERTIIYRLASLLPEEEFNEVVTTSLNDMLVEAFDSGFSPAQTDLFAVSPEWAANRIWFSLVCNGAGVLPALRPETVNILTAAEHSNVTDALQQAFPSIEIAPTMEDESRIGLSFSMDVDLANSVLDQDRGNSAVHILSQVGVATLLEQLLQIPGVDINARNRDLETPLLLACRAGRFATAMLLVKKGADVRLRNAYGENALHWIHSFHFIPDQMKELGREIMTWGSRELLRAEAEHRHSADLPEHRLFPGTPICRAIIKGRNEAALLLWDMERAAFAPQKPAYKAIIYAAQLHNHHLLDAFLEGPDDLVDPETGVSLLDTISAQNGSLSNSSIGRILRHGSNCRQSGVLTLKVLCKYGATDHFANVPGLPDCNFLSLAVRESSPEVVEFLLEEMDCTKFVNVDTPPPGISMAVARGESVKYGLENWKTSLLYLSMLADRPSIFKLLLEHGADVNRVLASEDGPLTTLHHAVTLSCGSTYVKMLLDTGKINDIDEAADKFESPFATAVRMRKFDIAQCLLDHGADVNRLALNGVRSFPEGRPAETVLGQVLVQESSLSSLACISFLLETGKASPYTNRSRNLTVLDCLGLSTSTCGGYNGVFVREAFKLLHNHFHFTKEILNARRNGDGFTAMELAVLNNKADLVEELILAGADWEVVEPNPMGHDSALVLAMKNLYHFPRGVAVEGKCPS</sequence>
<dbReference type="InterPro" id="IPR011009">
    <property type="entry name" value="Kinase-like_dom_sf"/>
</dbReference>
<evidence type="ECO:0000256" key="2">
    <source>
        <dbReference type="ARBA" id="ARBA00023043"/>
    </source>
</evidence>
<evidence type="ECO:0000259" key="4">
    <source>
        <dbReference type="PROSITE" id="PS50011"/>
    </source>
</evidence>
<feature type="repeat" description="ANK" evidence="3">
    <location>
        <begin position="1130"/>
        <end position="1162"/>
    </location>
</feature>
<dbReference type="Gene3D" id="1.25.40.20">
    <property type="entry name" value="Ankyrin repeat-containing domain"/>
    <property type="match status" value="3"/>
</dbReference>
<dbReference type="InterPro" id="IPR002110">
    <property type="entry name" value="Ankyrin_rpt"/>
</dbReference>
<dbReference type="Pfam" id="PF00069">
    <property type="entry name" value="Pkinase"/>
    <property type="match status" value="1"/>
</dbReference>
<dbReference type="PROSITE" id="PS00108">
    <property type="entry name" value="PROTEIN_KINASE_ST"/>
    <property type="match status" value="1"/>
</dbReference>
<comment type="caution">
    <text evidence="5">The sequence shown here is derived from an EMBL/GenBank/DDBJ whole genome shotgun (WGS) entry which is preliminary data.</text>
</comment>
<proteinExistence type="predicted"/>
<dbReference type="Proteomes" id="UP000777438">
    <property type="component" value="Unassembled WGS sequence"/>
</dbReference>
<dbReference type="SMART" id="SM00220">
    <property type="entry name" value="S_TKc"/>
    <property type="match status" value="1"/>
</dbReference>
<keyword evidence="2 3" id="KW-0040">ANK repeat</keyword>
<gene>
    <name evidence="5" type="ORF">B0T10DRAFT_605779</name>
</gene>
<dbReference type="PROSITE" id="PS50297">
    <property type="entry name" value="ANK_REP_REGION"/>
    <property type="match status" value="2"/>
</dbReference>
<keyword evidence="6" id="KW-1185">Reference proteome</keyword>
<feature type="domain" description="Protein kinase" evidence="4">
    <location>
        <begin position="89"/>
        <end position="391"/>
    </location>
</feature>
<dbReference type="InterPro" id="IPR008271">
    <property type="entry name" value="Ser/Thr_kinase_AS"/>
</dbReference>
<organism evidence="5 6">
    <name type="scientific">Thelonectria olida</name>
    <dbReference type="NCBI Taxonomy" id="1576542"/>
    <lineage>
        <taxon>Eukaryota</taxon>
        <taxon>Fungi</taxon>
        <taxon>Dikarya</taxon>
        <taxon>Ascomycota</taxon>
        <taxon>Pezizomycotina</taxon>
        <taxon>Sordariomycetes</taxon>
        <taxon>Hypocreomycetidae</taxon>
        <taxon>Hypocreales</taxon>
        <taxon>Nectriaceae</taxon>
        <taxon>Thelonectria</taxon>
    </lineage>
</organism>
<dbReference type="SMART" id="SM00248">
    <property type="entry name" value="ANK"/>
    <property type="match status" value="6"/>
</dbReference>
<evidence type="ECO:0000256" key="1">
    <source>
        <dbReference type="ARBA" id="ARBA00022737"/>
    </source>
</evidence>
<dbReference type="GO" id="GO:0005524">
    <property type="term" value="F:ATP binding"/>
    <property type="evidence" value="ECO:0007669"/>
    <property type="project" value="InterPro"/>
</dbReference>
<accession>A0A9P9ARS8</accession>
<dbReference type="OrthoDB" id="4062651at2759"/>
<dbReference type="AlphaFoldDB" id="A0A9P9ARS8"/>
<dbReference type="Pfam" id="PF12796">
    <property type="entry name" value="Ank_2"/>
    <property type="match status" value="2"/>
</dbReference>
<feature type="repeat" description="ANK" evidence="3">
    <location>
        <begin position="666"/>
        <end position="698"/>
    </location>
</feature>
<dbReference type="SUPFAM" id="SSF56112">
    <property type="entry name" value="Protein kinase-like (PK-like)"/>
    <property type="match status" value="1"/>
</dbReference>
<dbReference type="Gene3D" id="1.10.510.10">
    <property type="entry name" value="Transferase(Phosphotransferase) domain 1"/>
    <property type="match status" value="1"/>
</dbReference>